<comment type="caution">
    <text evidence="1">The sequence shown here is derived from an EMBL/GenBank/DDBJ whole genome shotgun (WGS) entry which is preliminary data.</text>
</comment>
<accession>A0A068S142</accession>
<name>A0A068S142_9FUNG</name>
<protein>
    <submittedName>
        <fullName evidence="1">Uncharacterized protein</fullName>
    </submittedName>
</protein>
<proteinExistence type="predicted"/>
<gene>
    <name evidence="1" type="ORF">LCOR_07173.1</name>
</gene>
<dbReference type="OrthoDB" id="2240650at2759"/>
<dbReference type="AlphaFoldDB" id="A0A068S142"/>
<dbReference type="EMBL" id="CBTN010000035">
    <property type="protein sequence ID" value="CDH56088.1"/>
    <property type="molecule type" value="Genomic_DNA"/>
</dbReference>
<dbReference type="VEuPathDB" id="FungiDB:LCOR_07173.1"/>
<evidence type="ECO:0000313" key="2">
    <source>
        <dbReference type="Proteomes" id="UP000027586"/>
    </source>
</evidence>
<sequence>MMGSLFKSLPPKMNRGIHCGTHSNRGNDNGPFLAAATSYDGYSANVDPAMRCGLTQIDKNPKRRVNPTSLEPRIQEMLALADVLLLAKDQHSEVKIGTYGEQLLDDLFHHQHQALSAKIPFGNDFKKEEYMAILDTITSMEEETISPRQGKLRLLALAAELDPLKSNVIEGIDDVLTKLPLNPIADKGNIGTVDIISRLGSECVFKNGHPSSPFKLKAFDSCSTCMTQRIHHRFFTRVEVGDLSCRFIILLALFCDVQESSSVAKSDPAAAFHTPPQDNVSSNPEITTIYIH</sequence>
<reference evidence="1" key="1">
    <citation type="submission" date="2013-08" db="EMBL/GenBank/DDBJ databases">
        <title>Gene expansion shapes genome architecture in the human pathogen Lichtheimia corymbifera: an evolutionary genomics analysis in the ancient terrestrial Mucorales (Mucoromycotina).</title>
        <authorList>
            <person name="Schwartze V.U."/>
            <person name="Winter S."/>
            <person name="Shelest E."/>
            <person name="Marcet-Houben M."/>
            <person name="Horn F."/>
            <person name="Wehner S."/>
            <person name="Hoffmann K."/>
            <person name="Riege K."/>
            <person name="Sammeth M."/>
            <person name="Nowrousian M."/>
            <person name="Valiante V."/>
            <person name="Linde J."/>
            <person name="Jacobsen I.D."/>
            <person name="Marz M."/>
            <person name="Brakhage A.A."/>
            <person name="Gabaldon T."/>
            <person name="Bocker S."/>
            <person name="Voigt K."/>
        </authorList>
    </citation>
    <scope>NUCLEOTIDE SEQUENCE [LARGE SCALE GENOMIC DNA]</scope>
    <source>
        <strain evidence="1">FSU 9682</strain>
    </source>
</reference>
<keyword evidence="2" id="KW-1185">Reference proteome</keyword>
<dbReference type="Proteomes" id="UP000027586">
    <property type="component" value="Unassembled WGS sequence"/>
</dbReference>
<evidence type="ECO:0000313" key="1">
    <source>
        <dbReference type="EMBL" id="CDH56088.1"/>
    </source>
</evidence>
<dbReference type="STRING" id="1263082.A0A068S142"/>
<organism evidence="1 2">
    <name type="scientific">Lichtheimia corymbifera JMRC:FSU:9682</name>
    <dbReference type="NCBI Taxonomy" id="1263082"/>
    <lineage>
        <taxon>Eukaryota</taxon>
        <taxon>Fungi</taxon>
        <taxon>Fungi incertae sedis</taxon>
        <taxon>Mucoromycota</taxon>
        <taxon>Mucoromycotina</taxon>
        <taxon>Mucoromycetes</taxon>
        <taxon>Mucorales</taxon>
        <taxon>Lichtheimiaceae</taxon>
        <taxon>Lichtheimia</taxon>
    </lineage>
</organism>